<evidence type="ECO:0000256" key="1">
    <source>
        <dbReference type="ARBA" id="ARBA00013081"/>
    </source>
</evidence>
<feature type="region of interest" description="Disordered" evidence="6">
    <location>
        <begin position="293"/>
        <end position="313"/>
    </location>
</feature>
<feature type="active site" description="4-aspartylphosphate intermediate" evidence="4">
    <location>
        <position position="413"/>
    </location>
</feature>
<dbReference type="AlphaFoldDB" id="F1KVP7"/>
<dbReference type="InterPro" id="IPR004274">
    <property type="entry name" value="FCP1_dom"/>
</dbReference>
<dbReference type="InterPro" id="IPR050365">
    <property type="entry name" value="TIM50"/>
</dbReference>
<evidence type="ECO:0000256" key="4">
    <source>
        <dbReference type="PIRSR" id="PIRSR640078-1"/>
    </source>
</evidence>
<reference evidence="8" key="1">
    <citation type="journal article" date="2011" name="Genome Res.">
        <title>Deep small RNA sequencing from the nematode Ascaris reveals conservation, functional diversification, and novel developmental profiles.</title>
        <authorList>
            <person name="Wang J."/>
            <person name="Czech B."/>
            <person name="Crunk A."/>
            <person name="Wallace A."/>
            <person name="Mitreva M."/>
            <person name="Hannon G.J."/>
            <person name="Davis R.E."/>
        </authorList>
    </citation>
    <scope>NUCLEOTIDE SEQUENCE</scope>
</reference>
<evidence type="ECO:0000259" key="7">
    <source>
        <dbReference type="PROSITE" id="PS50969"/>
    </source>
</evidence>
<dbReference type="PANTHER" id="PTHR12210">
    <property type="entry name" value="DULLARD PROTEIN PHOSPHATASE"/>
    <property type="match status" value="1"/>
</dbReference>
<sequence>MKSVGEFRLKESPILATHGFRRLDSKSLRMGTSVCGLPLSQQHHLSNAAKPLETWQRLENTSGLMYYWSPQNSNSSTNKNSDVSSHALSSSRNAYFANGTPAGTHLKAMPTGYAPNRFPLSTSYNCDLPDEPFSSCYSLSASTSGGLSDGAVETSSASSAAALVASGTVYSTAGSVYTNLSNVGNSSSLAYFGEPSARNVEYTTGYENMPKNSYSSRTFQNRIASERQALQRVQPRKEDGIIGSNNNVVGYFAPPPIVSNEKTMAVCNNESCSFQRDAQPVWTICGKQQVSGEGRQAPTVHNGSSRSSVSRNKPRMPKFLHSLCCCVRPESTTSREKRRSIQGSTIASASSLITQVKKNSSNVTVLNGNAGTNDSYTVDDSDAAESMPMQPAEKLLLPPLRACDATKKCLIIDLDETLVHSSFKPVKNADFVIPVEIDNVTHQVYVLKRPFVDEFLERIGDKFECVLFTASLAKYADPVADLLDKRHVFRSRLFREACVFHKGNYVKDLTRLGRDLKKVIIVDNSPASYAFHPDNAIPVQSWFDDVNDVELLEIIPLLEQLANVESIYSVLRNSNDDIRRSSSPETQNDTSRSSS</sequence>
<feature type="site" description="Transition state stabilizer" evidence="5">
    <location>
        <position position="507"/>
    </location>
</feature>
<dbReference type="SMART" id="SM00577">
    <property type="entry name" value="CPDc"/>
    <property type="match status" value="1"/>
</dbReference>
<feature type="domain" description="FCP1 homology" evidence="7">
    <location>
        <begin position="403"/>
        <end position="561"/>
    </location>
</feature>
<dbReference type="InterPro" id="IPR040078">
    <property type="entry name" value="RNA_Pol_CTD_Phosphatase"/>
</dbReference>
<dbReference type="EC" id="3.1.3.16" evidence="1"/>
<proteinExistence type="evidence at transcript level"/>
<name>F1KVP7_ASCSU</name>
<dbReference type="Gene3D" id="3.40.50.1000">
    <property type="entry name" value="HAD superfamily/HAD-like"/>
    <property type="match status" value="1"/>
</dbReference>
<comment type="catalytic activity">
    <reaction evidence="3">
        <text>O-phospho-L-seryl-[protein] + H2O = L-seryl-[protein] + phosphate</text>
        <dbReference type="Rhea" id="RHEA:20629"/>
        <dbReference type="Rhea" id="RHEA-COMP:9863"/>
        <dbReference type="Rhea" id="RHEA-COMP:11604"/>
        <dbReference type="ChEBI" id="CHEBI:15377"/>
        <dbReference type="ChEBI" id="CHEBI:29999"/>
        <dbReference type="ChEBI" id="CHEBI:43474"/>
        <dbReference type="ChEBI" id="CHEBI:83421"/>
        <dbReference type="EC" id="3.1.3.16"/>
    </reaction>
</comment>
<feature type="compositionally biased region" description="Polar residues" evidence="6">
    <location>
        <begin position="299"/>
        <end position="311"/>
    </location>
</feature>
<dbReference type="InterPro" id="IPR036412">
    <property type="entry name" value="HAD-like_sf"/>
</dbReference>
<dbReference type="InterPro" id="IPR023214">
    <property type="entry name" value="HAD_sf"/>
</dbReference>
<dbReference type="Pfam" id="PF03031">
    <property type="entry name" value="NIF"/>
    <property type="match status" value="1"/>
</dbReference>
<organism evidence="8">
    <name type="scientific">Ascaris suum</name>
    <name type="common">Pig roundworm</name>
    <name type="synonym">Ascaris lumbricoides</name>
    <dbReference type="NCBI Taxonomy" id="6253"/>
    <lineage>
        <taxon>Eukaryota</taxon>
        <taxon>Metazoa</taxon>
        <taxon>Ecdysozoa</taxon>
        <taxon>Nematoda</taxon>
        <taxon>Chromadorea</taxon>
        <taxon>Rhabditida</taxon>
        <taxon>Spirurina</taxon>
        <taxon>Ascaridomorpha</taxon>
        <taxon>Ascaridoidea</taxon>
        <taxon>Ascarididae</taxon>
        <taxon>Ascaris</taxon>
    </lineage>
</organism>
<accession>F1KVP7</accession>
<evidence type="ECO:0000256" key="3">
    <source>
        <dbReference type="ARBA" id="ARBA00047761"/>
    </source>
</evidence>
<dbReference type="SFLD" id="SFLDS00003">
    <property type="entry name" value="Haloacid_Dehalogenase"/>
    <property type="match status" value="1"/>
</dbReference>
<dbReference type="SFLD" id="SFLDG01124">
    <property type="entry name" value="C0.1:_RNA_Pol_CTD_Phosphatase"/>
    <property type="match status" value="1"/>
</dbReference>
<dbReference type="EMBL" id="JI166654">
    <property type="protein sequence ID" value="ADY41951.1"/>
    <property type="molecule type" value="mRNA"/>
</dbReference>
<feature type="site" description="Transition state stabilizer" evidence="5">
    <location>
        <position position="469"/>
    </location>
</feature>
<dbReference type="InterPro" id="IPR011948">
    <property type="entry name" value="Dullard_phosphatase"/>
</dbReference>
<keyword evidence="2" id="KW-0378">Hydrolase</keyword>
<evidence type="ECO:0000313" key="8">
    <source>
        <dbReference type="EMBL" id="ADY41951.1"/>
    </source>
</evidence>
<evidence type="ECO:0000256" key="2">
    <source>
        <dbReference type="ARBA" id="ARBA00022801"/>
    </source>
</evidence>
<dbReference type="SUPFAM" id="SSF56784">
    <property type="entry name" value="HAD-like"/>
    <property type="match status" value="1"/>
</dbReference>
<dbReference type="FunFam" id="3.40.50.1000:FF:000013">
    <property type="entry name" value="Carboxy-terminal domain RNA polymerase II polypeptide A small"/>
    <property type="match status" value="1"/>
</dbReference>
<dbReference type="GO" id="GO:0008420">
    <property type="term" value="F:RNA polymerase II CTD heptapeptide repeat phosphatase activity"/>
    <property type="evidence" value="ECO:0007669"/>
    <property type="project" value="InterPro"/>
</dbReference>
<feature type="active site" description="Proton donor" evidence="4">
    <location>
        <position position="415"/>
    </location>
</feature>
<evidence type="ECO:0000256" key="5">
    <source>
        <dbReference type="PIRSR" id="PIRSR640078-3"/>
    </source>
</evidence>
<dbReference type="CDD" id="cd07521">
    <property type="entry name" value="HAD_FCP1-like"/>
    <property type="match status" value="1"/>
</dbReference>
<dbReference type="PROSITE" id="PS50969">
    <property type="entry name" value="FCP1"/>
    <property type="match status" value="1"/>
</dbReference>
<evidence type="ECO:0000256" key="6">
    <source>
        <dbReference type="SAM" id="MobiDB-lite"/>
    </source>
</evidence>
<protein>
    <recommendedName>
        <fullName evidence="1">protein-serine/threonine phosphatase</fullName>
        <ecNumber evidence="1">3.1.3.16</ecNumber>
    </recommendedName>
</protein>
<dbReference type="NCBIfam" id="TIGR02251">
    <property type="entry name" value="HIF-SF_euk"/>
    <property type="match status" value="1"/>
</dbReference>